<keyword evidence="4 5" id="KW-0472">Membrane</keyword>
<dbReference type="Gene3D" id="1.50.40.10">
    <property type="entry name" value="Mitochondrial carrier domain"/>
    <property type="match status" value="1"/>
</dbReference>
<dbReference type="InterPro" id="IPR018108">
    <property type="entry name" value="MCP_transmembrane"/>
</dbReference>
<evidence type="ECO:0008006" key="10">
    <source>
        <dbReference type="Google" id="ProtNLM"/>
    </source>
</evidence>
<gene>
    <name evidence="8" type="ORF">SteCoe_11906</name>
</gene>
<keyword evidence="7" id="KW-1133">Transmembrane helix</keyword>
<feature type="repeat" description="Solcar" evidence="5">
    <location>
        <begin position="199"/>
        <end position="283"/>
    </location>
</feature>
<keyword evidence="9" id="KW-1185">Reference proteome</keyword>
<accession>A0A1R2CC10</accession>
<evidence type="ECO:0000313" key="9">
    <source>
        <dbReference type="Proteomes" id="UP000187209"/>
    </source>
</evidence>
<sequence>MDTFTQTIESTISFATIAKASILMATWPLQRYVIMNQTRTVQTKTLPYRSFISYSIKSLSIEKNGYFRGSFASLSYYFGSNVLKGIIYPALFRSVFYKQPNSYEEYVIKENIVIALAHFFCGVGLYPLDRARTLVSCEIAHKNQTLTYKNSLNCLTKMYDMDGFKGLYRGFWLGFSHFTLSVWVTHYLKYYLSVKNPFDDFLTKMFAFVATNAVGAIVAYPLLVLTRRRQLSDGKTFNDEPLKVMQQISKIWKEEGFRGFYRGIWMAGINGMIFTSILVSLSL</sequence>
<evidence type="ECO:0000256" key="6">
    <source>
        <dbReference type="RuleBase" id="RU000488"/>
    </source>
</evidence>
<feature type="transmembrane region" description="Helical" evidence="7">
    <location>
        <begin position="205"/>
        <end position="225"/>
    </location>
</feature>
<name>A0A1R2CC10_9CILI</name>
<dbReference type="Proteomes" id="UP000187209">
    <property type="component" value="Unassembled WGS sequence"/>
</dbReference>
<feature type="transmembrane region" description="Helical" evidence="7">
    <location>
        <begin position="167"/>
        <end position="185"/>
    </location>
</feature>
<feature type="repeat" description="Solcar" evidence="5">
    <location>
        <begin position="105"/>
        <end position="197"/>
    </location>
</feature>
<dbReference type="GO" id="GO:0016020">
    <property type="term" value="C:membrane"/>
    <property type="evidence" value="ECO:0007669"/>
    <property type="project" value="UniProtKB-SubCell"/>
</dbReference>
<organism evidence="8 9">
    <name type="scientific">Stentor coeruleus</name>
    <dbReference type="NCBI Taxonomy" id="5963"/>
    <lineage>
        <taxon>Eukaryota</taxon>
        <taxon>Sar</taxon>
        <taxon>Alveolata</taxon>
        <taxon>Ciliophora</taxon>
        <taxon>Postciliodesmatophora</taxon>
        <taxon>Heterotrichea</taxon>
        <taxon>Heterotrichida</taxon>
        <taxon>Stentoridae</taxon>
        <taxon>Stentor</taxon>
    </lineage>
</organism>
<comment type="caution">
    <text evidence="8">The sequence shown here is derived from an EMBL/GenBank/DDBJ whole genome shotgun (WGS) entry which is preliminary data.</text>
</comment>
<reference evidence="8 9" key="1">
    <citation type="submission" date="2016-11" db="EMBL/GenBank/DDBJ databases">
        <title>The macronuclear genome of Stentor coeruleus: a giant cell with tiny introns.</title>
        <authorList>
            <person name="Slabodnick M."/>
            <person name="Ruby J.G."/>
            <person name="Reiff S.B."/>
            <person name="Swart E.C."/>
            <person name="Gosai S."/>
            <person name="Prabakaran S."/>
            <person name="Witkowska E."/>
            <person name="Larue G.E."/>
            <person name="Fisher S."/>
            <person name="Freeman R.M."/>
            <person name="Gunawardena J."/>
            <person name="Chu W."/>
            <person name="Stover N.A."/>
            <person name="Gregory B.D."/>
            <person name="Nowacki M."/>
            <person name="Derisi J."/>
            <person name="Roy S.W."/>
            <person name="Marshall W.F."/>
            <person name="Sood P."/>
        </authorList>
    </citation>
    <scope>NUCLEOTIDE SEQUENCE [LARGE SCALE GENOMIC DNA]</scope>
    <source>
        <strain evidence="8">WM001</strain>
    </source>
</reference>
<evidence type="ECO:0000256" key="3">
    <source>
        <dbReference type="ARBA" id="ARBA00022737"/>
    </source>
</evidence>
<evidence type="ECO:0000256" key="5">
    <source>
        <dbReference type="PROSITE-ProRule" id="PRU00282"/>
    </source>
</evidence>
<evidence type="ECO:0000313" key="8">
    <source>
        <dbReference type="EMBL" id="OMJ86554.1"/>
    </source>
</evidence>
<dbReference type="InterPro" id="IPR023395">
    <property type="entry name" value="MCP_dom_sf"/>
</dbReference>
<protein>
    <recommendedName>
        <fullName evidence="10">ADP,ATP carrier protein</fullName>
    </recommendedName>
</protein>
<dbReference type="EMBL" id="MPUH01000202">
    <property type="protein sequence ID" value="OMJ86554.1"/>
    <property type="molecule type" value="Genomic_DNA"/>
</dbReference>
<feature type="transmembrane region" description="Helical" evidence="7">
    <location>
        <begin position="12"/>
        <end position="29"/>
    </location>
</feature>
<comment type="subcellular location">
    <subcellularLocation>
        <location evidence="1">Membrane</location>
        <topology evidence="1">Multi-pass membrane protein</topology>
    </subcellularLocation>
</comment>
<evidence type="ECO:0000256" key="2">
    <source>
        <dbReference type="ARBA" id="ARBA00022692"/>
    </source>
</evidence>
<dbReference type="SUPFAM" id="SSF103506">
    <property type="entry name" value="Mitochondrial carrier"/>
    <property type="match status" value="1"/>
</dbReference>
<keyword evidence="2 5" id="KW-0812">Transmembrane</keyword>
<dbReference type="OrthoDB" id="310160at2759"/>
<evidence type="ECO:0000256" key="1">
    <source>
        <dbReference type="ARBA" id="ARBA00004141"/>
    </source>
</evidence>
<feature type="transmembrane region" description="Helical" evidence="7">
    <location>
        <begin position="260"/>
        <end position="281"/>
    </location>
</feature>
<keyword evidence="3" id="KW-0677">Repeat</keyword>
<dbReference type="AlphaFoldDB" id="A0A1R2CC10"/>
<keyword evidence="6" id="KW-0813">Transport</keyword>
<dbReference type="Pfam" id="PF00153">
    <property type="entry name" value="Mito_carr"/>
    <property type="match status" value="2"/>
</dbReference>
<dbReference type="PANTHER" id="PTHR24089">
    <property type="entry name" value="SOLUTE CARRIER FAMILY 25"/>
    <property type="match status" value="1"/>
</dbReference>
<evidence type="ECO:0000256" key="4">
    <source>
        <dbReference type="ARBA" id="ARBA00023136"/>
    </source>
</evidence>
<proteinExistence type="inferred from homology"/>
<dbReference type="PROSITE" id="PS50920">
    <property type="entry name" value="SOLCAR"/>
    <property type="match status" value="2"/>
</dbReference>
<evidence type="ECO:0000256" key="7">
    <source>
        <dbReference type="SAM" id="Phobius"/>
    </source>
</evidence>
<comment type="similarity">
    <text evidence="6">Belongs to the mitochondrial carrier (TC 2.A.29) family.</text>
</comment>